<accession>T5LPX9</accession>
<organism evidence="2 3">
    <name type="scientific">Helicobacter bilis ATCC 43879</name>
    <dbReference type="NCBI Taxonomy" id="613026"/>
    <lineage>
        <taxon>Bacteria</taxon>
        <taxon>Pseudomonadati</taxon>
        <taxon>Campylobacterota</taxon>
        <taxon>Epsilonproteobacteria</taxon>
        <taxon>Campylobacterales</taxon>
        <taxon>Helicobacteraceae</taxon>
        <taxon>Helicobacter</taxon>
    </lineage>
</organism>
<evidence type="ECO:0000313" key="2">
    <source>
        <dbReference type="EMBL" id="EQM94727.1"/>
    </source>
</evidence>
<dbReference type="HOGENOM" id="CLU_503038_0_0_7"/>
<protein>
    <submittedName>
        <fullName evidence="2">Uncharacterized protein</fullName>
    </submittedName>
</protein>
<proteinExistence type="predicted"/>
<dbReference type="Proteomes" id="UP000005085">
    <property type="component" value="Unassembled WGS sequence"/>
</dbReference>
<reference evidence="2 3" key="1">
    <citation type="journal article" date="2014" name="Genome Announc.">
        <title>Draft genome sequences of six enterohepatic helicobacter species isolated from humans and one from rhesus macaques.</title>
        <authorList>
            <person name="Shen Z."/>
            <person name="Sheh A."/>
            <person name="Young S.K."/>
            <person name="Abouelliel A."/>
            <person name="Ward D.V."/>
            <person name="Earl A.M."/>
            <person name="Fox J.G."/>
        </authorList>
    </citation>
    <scope>NUCLEOTIDE SEQUENCE [LARGE SCALE GENOMIC DNA]</scope>
    <source>
        <strain evidence="2 3">ATCC 43879</strain>
    </source>
</reference>
<evidence type="ECO:0000256" key="1">
    <source>
        <dbReference type="SAM" id="SignalP"/>
    </source>
</evidence>
<evidence type="ECO:0000313" key="3">
    <source>
        <dbReference type="Proteomes" id="UP000005085"/>
    </source>
</evidence>
<gene>
    <name evidence="2" type="ORF">HRAG_02468</name>
</gene>
<name>T5LPX9_9HELI</name>
<dbReference type="EMBL" id="ACDN02000034">
    <property type="protein sequence ID" value="EQM94727.1"/>
    <property type="molecule type" value="Genomic_DNA"/>
</dbReference>
<comment type="caution">
    <text evidence="2">The sequence shown here is derived from an EMBL/GenBank/DDBJ whole genome shotgun (WGS) entry which is preliminary data.</text>
</comment>
<keyword evidence="1" id="KW-0732">Signal</keyword>
<feature type="non-terminal residue" evidence="2">
    <location>
        <position position="542"/>
    </location>
</feature>
<feature type="signal peptide" evidence="1">
    <location>
        <begin position="1"/>
        <end position="21"/>
    </location>
</feature>
<feature type="chain" id="PRO_5004599445" evidence="1">
    <location>
        <begin position="22"/>
        <end position="542"/>
    </location>
</feature>
<dbReference type="AlphaFoldDB" id="T5LPX9"/>
<sequence>MRVKACILSGILLSVSHCVYAGDIQGDIYNPANKTDSIKPTARPYYSVNTSPILHNLNLTNNSTDNRFQTPQNTIYQAGLNDDIQGFTGFRQARSGCEANKVVGGDNETCNYTSKIETLTFQGSRWVWGGNRKLTLQDVSGKKVEIGTLTNPYHWSGKGFSAELKVDGASEVVIDNIHHQNYTGGSWIHVNVDNKLVVGNIQFATDGIAGSQGHVELKSSNGDVIVKNAAGCGNACTGGLGIRPLNFLKIDGKNFYGGNIEAIGLPTAGSNSTLDLTGVSGTKFIDTFSIRTGTLQAKDFHVNNFIVYKSNSYSVVDQNIGKSFINYLSMEIGTSDFADGADIRFNGGGEILNFNFIDARPTSFVRMGGINHVNVNEMKIKEAEVNIKNGIFNTIVSQKGQTAITNGASKITANALNVNELLHLKDSSKHSGVMRIELNANGENIDQKFDKYLNVSVDSKDLKNMSGSEIAELIKKAEANGSNGSTTDYKNASGTYITTSDGKHYLVLPDIMTNDNITNSTGQVANGGNILIEQTELTKGAL</sequence>
<keyword evidence="3" id="KW-1185">Reference proteome</keyword>